<sequence>MTPQALAQLHAAAFTQTRGWSADEFAALLSQYGAILSASDHCFALLRVTLDEAEVLTIATDPEHRRKGYAQRVLAQAETSAQESGATTVFLEVGEDNHAAKTLYAKAGYVQVGRRAGYYTPKDGAPVAALVLRKQL</sequence>
<dbReference type="GO" id="GO:0016747">
    <property type="term" value="F:acyltransferase activity, transferring groups other than amino-acyl groups"/>
    <property type="evidence" value="ECO:0007669"/>
    <property type="project" value="InterPro"/>
</dbReference>
<organism evidence="4 5">
    <name type="scientific">Yoonia tamlensis</name>
    <dbReference type="NCBI Taxonomy" id="390270"/>
    <lineage>
        <taxon>Bacteria</taxon>
        <taxon>Pseudomonadati</taxon>
        <taxon>Pseudomonadota</taxon>
        <taxon>Alphaproteobacteria</taxon>
        <taxon>Rhodobacterales</taxon>
        <taxon>Paracoccaceae</taxon>
        <taxon>Yoonia</taxon>
    </lineage>
</organism>
<dbReference type="OrthoDB" id="9804026at2"/>
<dbReference type="InterPro" id="IPR050680">
    <property type="entry name" value="YpeA/RimI_acetyltransf"/>
</dbReference>
<dbReference type="STRING" id="390270.SAMN04488005_2277"/>
<dbReference type="Gene3D" id="3.40.630.30">
    <property type="match status" value="1"/>
</dbReference>
<dbReference type="InterPro" id="IPR000182">
    <property type="entry name" value="GNAT_dom"/>
</dbReference>
<dbReference type="InterPro" id="IPR016181">
    <property type="entry name" value="Acyl_CoA_acyltransferase"/>
</dbReference>
<dbReference type="RefSeq" id="WP_090199972.1">
    <property type="nucleotide sequence ID" value="NZ_FOYP01000001.1"/>
</dbReference>
<dbReference type="CDD" id="cd04301">
    <property type="entry name" value="NAT_SF"/>
    <property type="match status" value="1"/>
</dbReference>
<evidence type="ECO:0000313" key="5">
    <source>
        <dbReference type="Proteomes" id="UP000199478"/>
    </source>
</evidence>
<evidence type="ECO:0000256" key="1">
    <source>
        <dbReference type="ARBA" id="ARBA00022679"/>
    </source>
</evidence>
<protein>
    <submittedName>
        <fullName evidence="4">Ribosomal-protein-alanine N-acetyltransferase</fullName>
    </submittedName>
</protein>
<evidence type="ECO:0000259" key="3">
    <source>
        <dbReference type="PROSITE" id="PS51186"/>
    </source>
</evidence>
<dbReference type="SUPFAM" id="SSF55729">
    <property type="entry name" value="Acyl-CoA N-acyltransferases (Nat)"/>
    <property type="match status" value="1"/>
</dbReference>
<accession>A0A1I6GWW6</accession>
<feature type="domain" description="N-acetyltransferase" evidence="3">
    <location>
        <begin position="1"/>
        <end position="136"/>
    </location>
</feature>
<keyword evidence="1 4" id="KW-0808">Transferase</keyword>
<proteinExistence type="predicted"/>
<evidence type="ECO:0000313" key="4">
    <source>
        <dbReference type="EMBL" id="SFR46670.1"/>
    </source>
</evidence>
<gene>
    <name evidence="4" type="ORF">SAMN04488005_2277</name>
</gene>
<keyword evidence="2" id="KW-0012">Acyltransferase</keyword>
<dbReference type="AlphaFoldDB" id="A0A1I6GWW6"/>
<dbReference type="Proteomes" id="UP000199478">
    <property type="component" value="Unassembled WGS sequence"/>
</dbReference>
<dbReference type="Pfam" id="PF00583">
    <property type="entry name" value="Acetyltransf_1"/>
    <property type="match status" value="1"/>
</dbReference>
<keyword evidence="5" id="KW-1185">Reference proteome</keyword>
<dbReference type="PROSITE" id="PS51186">
    <property type="entry name" value="GNAT"/>
    <property type="match status" value="1"/>
</dbReference>
<dbReference type="PANTHER" id="PTHR43420">
    <property type="entry name" value="ACETYLTRANSFERASE"/>
    <property type="match status" value="1"/>
</dbReference>
<reference evidence="5" key="1">
    <citation type="submission" date="2016-10" db="EMBL/GenBank/DDBJ databases">
        <authorList>
            <person name="Varghese N."/>
            <person name="Submissions S."/>
        </authorList>
    </citation>
    <scope>NUCLEOTIDE SEQUENCE [LARGE SCALE GENOMIC DNA]</scope>
    <source>
        <strain evidence="5">DSM 26879</strain>
    </source>
</reference>
<dbReference type="EMBL" id="FOYP01000001">
    <property type="protein sequence ID" value="SFR46670.1"/>
    <property type="molecule type" value="Genomic_DNA"/>
</dbReference>
<dbReference type="PANTHER" id="PTHR43420:SF44">
    <property type="entry name" value="ACETYLTRANSFERASE YPEA"/>
    <property type="match status" value="1"/>
</dbReference>
<evidence type="ECO:0000256" key="2">
    <source>
        <dbReference type="ARBA" id="ARBA00023315"/>
    </source>
</evidence>
<name>A0A1I6GWW6_9RHOB</name>